<dbReference type="RefSeq" id="WP_386428185.1">
    <property type="nucleotide sequence ID" value="NZ_JBHSBB010000008.1"/>
</dbReference>
<keyword evidence="3" id="KW-1185">Reference proteome</keyword>
<name>A0ABV8HLM1_9ACTN</name>
<dbReference type="Pfam" id="PF11575">
    <property type="entry name" value="FhuF_C"/>
    <property type="match status" value="1"/>
</dbReference>
<organism evidence="2 3">
    <name type="scientific">Streptomyces polygonati</name>
    <dbReference type="NCBI Taxonomy" id="1617087"/>
    <lineage>
        <taxon>Bacteria</taxon>
        <taxon>Bacillati</taxon>
        <taxon>Actinomycetota</taxon>
        <taxon>Actinomycetes</taxon>
        <taxon>Kitasatosporales</taxon>
        <taxon>Streptomycetaceae</taxon>
        <taxon>Streptomyces</taxon>
    </lineage>
</organism>
<sequence length="252" mass="25291">MSAPAPPPVGPGPGAVIEEITALGPFFALEAHGPAEPASSAAGGPGWQPVSAPLLADRVTAVRRWLADAGGQPAEAVELRVAASVAHLGLAARLVSPALAAAVLFGRPLLFTLSQVRWQPVLGGPAPLSLPTGALGEPRPGAESLAGLLATGLVSGALEELASCFERFGVSRHILRGNTASAVNGAAVTLGRTRPQHASRTSVFAASLLASPPLDGESATDAAGVFRRRSCCLIYRAAPGAQGALCGDCALR</sequence>
<reference evidence="3" key="1">
    <citation type="journal article" date="2019" name="Int. J. Syst. Evol. Microbiol.">
        <title>The Global Catalogue of Microorganisms (GCM) 10K type strain sequencing project: providing services to taxonomists for standard genome sequencing and annotation.</title>
        <authorList>
            <consortium name="The Broad Institute Genomics Platform"/>
            <consortium name="The Broad Institute Genome Sequencing Center for Infectious Disease"/>
            <person name="Wu L."/>
            <person name="Ma J."/>
        </authorList>
    </citation>
    <scope>NUCLEOTIDE SEQUENCE [LARGE SCALE GENOMIC DNA]</scope>
    <source>
        <strain evidence="3">CGMCC 4.7237</strain>
    </source>
</reference>
<evidence type="ECO:0000259" key="1">
    <source>
        <dbReference type="Pfam" id="PF11575"/>
    </source>
</evidence>
<dbReference type="Proteomes" id="UP001595765">
    <property type="component" value="Unassembled WGS sequence"/>
</dbReference>
<proteinExistence type="predicted"/>
<accession>A0ABV8HLM1</accession>
<protein>
    <submittedName>
        <fullName evidence="2">(2Fe-2S)-binding protein</fullName>
    </submittedName>
</protein>
<evidence type="ECO:0000313" key="3">
    <source>
        <dbReference type="Proteomes" id="UP001595765"/>
    </source>
</evidence>
<gene>
    <name evidence="2" type="ORF">ACFO3J_09955</name>
</gene>
<comment type="caution">
    <text evidence="2">The sequence shown here is derived from an EMBL/GenBank/DDBJ whole genome shotgun (WGS) entry which is preliminary data.</text>
</comment>
<dbReference type="EMBL" id="JBHSBB010000008">
    <property type="protein sequence ID" value="MFC4031802.1"/>
    <property type="molecule type" value="Genomic_DNA"/>
</dbReference>
<evidence type="ECO:0000313" key="2">
    <source>
        <dbReference type="EMBL" id="MFC4031802.1"/>
    </source>
</evidence>
<feature type="domain" description="Ferric siderophore reductase C-terminal" evidence="1">
    <location>
        <begin position="228"/>
        <end position="251"/>
    </location>
</feature>
<dbReference type="InterPro" id="IPR024726">
    <property type="entry name" value="FhuF_C"/>
</dbReference>